<feature type="transmembrane region" description="Helical" evidence="1">
    <location>
        <begin position="150"/>
        <end position="171"/>
    </location>
</feature>
<keyword evidence="1" id="KW-0472">Membrane</keyword>
<evidence type="ECO:0000313" key="2">
    <source>
        <dbReference type="EMBL" id="MEC3862952.1"/>
    </source>
</evidence>
<name>A0ABU6HKG6_9RHOB</name>
<feature type="transmembrane region" description="Helical" evidence="1">
    <location>
        <begin position="58"/>
        <end position="84"/>
    </location>
</feature>
<feature type="transmembrane region" description="Helical" evidence="1">
    <location>
        <begin position="16"/>
        <end position="38"/>
    </location>
</feature>
<keyword evidence="1" id="KW-1133">Transmembrane helix</keyword>
<reference evidence="2 3" key="1">
    <citation type="submission" date="2024-01" db="EMBL/GenBank/DDBJ databases">
        <title>Mesobacterium rodlantinim sp. nov., isolated from shallow sea hydrothermal systems off Kueishantao Island.</title>
        <authorList>
            <person name="Su Z."/>
            <person name="Tang K."/>
        </authorList>
    </citation>
    <scope>NUCLEOTIDE SEQUENCE [LARGE SCALE GENOMIC DNA]</scope>
    <source>
        <strain evidence="2 3">TK19101</strain>
    </source>
</reference>
<feature type="transmembrane region" description="Helical" evidence="1">
    <location>
        <begin position="105"/>
        <end position="130"/>
    </location>
</feature>
<dbReference type="EMBL" id="JAYLLH010000032">
    <property type="protein sequence ID" value="MEC3862952.1"/>
    <property type="molecule type" value="Genomic_DNA"/>
</dbReference>
<evidence type="ECO:0000313" key="3">
    <source>
        <dbReference type="Proteomes" id="UP001348149"/>
    </source>
</evidence>
<sequence>MIDATRTLAAARKIEVIMTAGIVILIGFACIGAVASVVSPTELAESIAHRAGYVTAPLVLWQSLALIAILGAHLALWLALLFVARRLFRQLRQGNPAAAVQSARWVAYLLWIMLAWGLASQALASVAATWGYPEGSRVLSIAFGTPQISVAFSALIASFMAQAFALGAELWQDHREVI</sequence>
<gene>
    <name evidence="2" type="ORF">VK792_16785</name>
</gene>
<dbReference type="RefSeq" id="WP_326299024.1">
    <property type="nucleotide sequence ID" value="NZ_JAYLLH010000032.1"/>
</dbReference>
<accession>A0ABU6HKG6</accession>
<keyword evidence="1" id="KW-0812">Transmembrane</keyword>
<evidence type="ECO:0000256" key="1">
    <source>
        <dbReference type="SAM" id="Phobius"/>
    </source>
</evidence>
<protein>
    <recommendedName>
        <fullName evidence="4">DUF2975 domain-containing protein</fullName>
    </recommendedName>
</protein>
<organism evidence="2 3">
    <name type="scientific">Mesobacterium hydrothermale</name>
    <dbReference type="NCBI Taxonomy" id="3111907"/>
    <lineage>
        <taxon>Bacteria</taxon>
        <taxon>Pseudomonadati</taxon>
        <taxon>Pseudomonadota</taxon>
        <taxon>Alphaproteobacteria</taxon>
        <taxon>Rhodobacterales</taxon>
        <taxon>Roseobacteraceae</taxon>
        <taxon>Mesobacterium</taxon>
    </lineage>
</organism>
<comment type="caution">
    <text evidence="2">The sequence shown here is derived from an EMBL/GenBank/DDBJ whole genome shotgun (WGS) entry which is preliminary data.</text>
</comment>
<evidence type="ECO:0008006" key="4">
    <source>
        <dbReference type="Google" id="ProtNLM"/>
    </source>
</evidence>
<dbReference type="PROSITE" id="PS51257">
    <property type="entry name" value="PROKAR_LIPOPROTEIN"/>
    <property type="match status" value="1"/>
</dbReference>
<keyword evidence="3" id="KW-1185">Reference proteome</keyword>
<dbReference type="Proteomes" id="UP001348149">
    <property type="component" value="Unassembled WGS sequence"/>
</dbReference>
<proteinExistence type="predicted"/>